<feature type="domain" description="G-patch" evidence="9">
    <location>
        <begin position="25"/>
        <end position="79"/>
    </location>
</feature>
<dbReference type="STRING" id="196109.A0A136IMW1"/>
<feature type="compositionally biased region" description="Basic residues" evidence="8">
    <location>
        <begin position="246"/>
        <end position="255"/>
    </location>
</feature>
<evidence type="ECO:0000313" key="11">
    <source>
        <dbReference type="Proteomes" id="UP000070501"/>
    </source>
</evidence>
<dbReference type="PANTHER" id="PTHR23149:SF31">
    <property type="entry name" value="PROTEIN PXR1"/>
    <property type="match status" value="1"/>
</dbReference>
<feature type="compositionally biased region" description="Polar residues" evidence="8">
    <location>
        <begin position="309"/>
        <end position="325"/>
    </location>
</feature>
<evidence type="ECO:0000256" key="3">
    <source>
        <dbReference type="ARBA" id="ARBA00022552"/>
    </source>
</evidence>
<dbReference type="OrthoDB" id="29523at2759"/>
<dbReference type="SMART" id="SM00443">
    <property type="entry name" value="G_patch"/>
    <property type="match status" value="1"/>
</dbReference>
<keyword evidence="4" id="KW-0539">Nucleus</keyword>
<proteinExistence type="inferred from homology"/>
<keyword evidence="3" id="KW-0698">rRNA processing</keyword>
<dbReference type="EMBL" id="KQ964272">
    <property type="protein sequence ID" value="KXJ85989.1"/>
    <property type="molecule type" value="Genomic_DNA"/>
</dbReference>
<comment type="similarity">
    <text evidence="5">Belongs to the PINX1 family.</text>
</comment>
<evidence type="ECO:0000313" key="10">
    <source>
        <dbReference type="EMBL" id="KXJ85989.1"/>
    </source>
</evidence>
<feature type="region of interest" description="Disordered" evidence="8">
    <location>
        <begin position="151"/>
        <end position="329"/>
    </location>
</feature>
<evidence type="ECO:0000259" key="9">
    <source>
        <dbReference type="PROSITE" id="PS50174"/>
    </source>
</evidence>
<dbReference type="GO" id="GO:0006364">
    <property type="term" value="P:rRNA processing"/>
    <property type="evidence" value="ECO:0007669"/>
    <property type="project" value="UniProtKB-KW"/>
</dbReference>
<keyword evidence="11" id="KW-1185">Reference proteome</keyword>
<dbReference type="PROSITE" id="PS50174">
    <property type="entry name" value="G_PATCH"/>
    <property type="match status" value="1"/>
</dbReference>
<evidence type="ECO:0000256" key="4">
    <source>
        <dbReference type="ARBA" id="ARBA00023242"/>
    </source>
</evidence>
<dbReference type="InParanoid" id="A0A136IMW1"/>
<feature type="compositionally biased region" description="Basic residues" evidence="8">
    <location>
        <begin position="277"/>
        <end position="289"/>
    </location>
</feature>
<dbReference type="Proteomes" id="UP000070501">
    <property type="component" value="Unassembled WGS sequence"/>
</dbReference>
<dbReference type="InterPro" id="IPR000467">
    <property type="entry name" value="G_patch_dom"/>
</dbReference>
<dbReference type="GO" id="GO:0005730">
    <property type="term" value="C:nucleolus"/>
    <property type="evidence" value="ECO:0007669"/>
    <property type="project" value="UniProtKB-SubCell"/>
</dbReference>
<dbReference type="InterPro" id="IPR050656">
    <property type="entry name" value="PINX1"/>
</dbReference>
<dbReference type="GO" id="GO:0003676">
    <property type="term" value="F:nucleic acid binding"/>
    <property type="evidence" value="ECO:0007669"/>
    <property type="project" value="InterPro"/>
</dbReference>
<dbReference type="PANTHER" id="PTHR23149">
    <property type="entry name" value="G PATCH DOMAIN CONTAINING PROTEIN"/>
    <property type="match status" value="1"/>
</dbReference>
<accession>A0A136IMW1</accession>
<feature type="region of interest" description="Disordered" evidence="8">
    <location>
        <begin position="1"/>
        <end position="26"/>
    </location>
</feature>
<protein>
    <recommendedName>
        <fullName evidence="6">PinX1-related protein 1</fullName>
    </recommendedName>
</protein>
<evidence type="ECO:0000256" key="2">
    <source>
        <dbReference type="ARBA" id="ARBA00022517"/>
    </source>
</evidence>
<evidence type="ECO:0000256" key="1">
    <source>
        <dbReference type="ARBA" id="ARBA00004604"/>
    </source>
</evidence>
<dbReference type="Pfam" id="PF01585">
    <property type="entry name" value="G-patch"/>
    <property type="match status" value="1"/>
</dbReference>
<comment type="subcellular location">
    <subcellularLocation>
        <location evidence="1">Nucleus</location>
        <location evidence="1">Nucleolus</location>
    </subcellularLocation>
</comment>
<sequence length="359" mass="39945">MGLSGPKNKRKINEDPNNTRWSRDETTFGQRILRAQGWEPGRNLGAKDAAHASYHTAASSAPIKVVLKDDFLGLGAKIRQKQSDECTGLDVFKDLLGRLNGKSEESIETARKARSDIKTNLYVEQKFGLMRFVSGGLLVGDQMQDLVTKKEEGDLVKVEPEDVKIKEEETSDSEKTSSKKDKKSKKRKADDGEQDETVTEKSRDKKKRKKADAEKDEDSSDESAKKKKKKKSKSASDSDDDSAKSKDKKKKRKEKKLKEAEAAESAATSDVEDAEKRRKREKKEKKRRKQEAAESTASSTPMVVDTPEASGTATPVETGTSTPTAMSARHYARSKNIAAKRQAMAEMKSLNQIFMVKPV</sequence>
<evidence type="ECO:0000256" key="6">
    <source>
        <dbReference type="ARBA" id="ARBA00041961"/>
    </source>
</evidence>
<dbReference type="AlphaFoldDB" id="A0A136IMW1"/>
<gene>
    <name evidence="10" type="ORF">Micbo1qcDRAFT_168997</name>
</gene>
<name>A0A136IMW1_9PEZI</name>
<comment type="function">
    <text evidence="7">Involved in rRNA-processing at A0, A1 and A2 sites and negatively regulates telomerase.</text>
</comment>
<reference evidence="11" key="1">
    <citation type="submission" date="2016-02" db="EMBL/GenBank/DDBJ databases">
        <title>Draft genome sequence of Microdochium bolleyi, a fungal endophyte of beachgrass.</title>
        <authorList>
            <consortium name="DOE Joint Genome Institute"/>
            <person name="David A.S."/>
            <person name="May G."/>
            <person name="Haridas S."/>
            <person name="Lim J."/>
            <person name="Wang M."/>
            <person name="Labutti K."/>
            <person name="Lipzen A."/>
            <person name="Barry K."/>
            <person name="Grigoriev I.V."/>
        </authorList>
    </citation>
    <scope>NUCLEOTIDE SEQUENCE [LARGE SCALE GENOMIC DNA]</scope>
    <source>
        <strain evidence="11">J235TASD1</strain>
    </source>
</reference>
<organism evidence="10 11">
    <name type="scientific">Microdochium bolleyi</name>
    <dbReference type="NCBI Taxonomy" id="196109"/>
    <lineage>
        <taxon>Eukaryota</taxon>
        <taxon>Fungi</taxon>
        <taxon>Dikarya</taxon>
        <taxon>Ascomycota</taxon>
        <taxon>Pezizomycotina</taxon>
        <taxon>Sordariomycetes</taxon>
        <taxon>Xylariomycetidae</taxon>
        <taxon>Xylariales</taxon>
        <taxon>Microdochiaceae</taxon>
        <taxon>Microdochium</taxon>
    </lineage>
</organism>
<evidence type="ECO:0000256" key="7">
    <source>
        <dbReference type="ARBA" id="ARBA00043878"/>
    </source>
</evidence>
<evidence type="ECO:0000256" key="8">
    <source>
        <dbReference type="SAM" id="MobiDB-lite"/>
    </source>
</evidence>
<evidence type="ECO:0000256" key="5">
    <source>
        <dbReference type="ARBA" id="ARBA00038007"/>
    </source>
</evidence>
<keyword evidence="2" id="KW-0690">Ribosome biogenesis</keyword>
<feature type="compositionally biased region" description="Basic and acidic residues" evidence="8">
    <location>
        <begin position="151"/>
        <end position="179"/>
    </location>
</feature>